<dbReference type="InterPro" id="IPR013762">
    <property type="entry name" value="Integrase-like_cat_sf"/>
</dbReference>
<dbReference type="GO" id="GO:0003677">
    <property type="term" value="F:DNA binding"/>
    <property type="evidence" value="ECO:0007669"/>
    <property type="project" value="InterPro"/>
</dbReference>
<evidence type="ECO:0000313" key="3">
    <source>
        <dbReference type="Proteomes" id="UP000186817"/>
    </source>
</evidence>
<dbReference type="InterPro" id="IPR011010">
    <property type="entry name" value="DNA_brk_join_enz"/>
</dbReference>
<evidence type="ECO:0000313" key="2">
    <source>
        <dbReference type="EMBL" id="OLQ06572.1"/>
    </source>
</evidence>
<protein>
    <submittedName>
        <fullName evidence="2">Uncharacterized protein</fullName>
    </submittedName>
</protein>
<evidence type="ECO:0000256" key="1">
    <source>
        <dbReference type="ARBA" id="ARBA00023172"/>
    </source>
</evidence>
<accession>A0A1Q9EGL2</accession>
<keyword evidence="1" id="KW-0233">DNA recombination</keyword>
<name>A0A1Q9EGL2_SYMMI</name>
<organism evidence="2 3">
    <name type="scientific">Symbiodinium microadriaticum</name>
    <name type="common">Dinoflagellate</name>
    <name type="synonym">Zooxanthella microadriatica</name>
    <dbReference type="NCBI Taxonomy" id="2951"/>
    <lineage>
        <taxon>Eukaryota</taxon>
        <taxon>Sar</taxon>
        <taxon>Alveolata</taxon>
        <taxon>Dinophyceae</taxon>
        <taxon>Suessiales</taxon>
        <taxon>Symbiodiniaceae</taxon>
        <taxon>Symbiodinium</taxon>
    </lineage>
</organism>
<dbReference type="Gene3D" id="1.10.443.10">
    <property type="entry name" value="Intergrase catalytic core"/>
    <property type="match status" value="1"/>
</dbReference>
<dbReference type="Proteomes" id="UP000186817">
    <property type="component" value="Unassembled WGS sequence"/>
</dbReference>
<dbReference type="GO" id="GO:0006310">
    <property type="term" value="P:DNA recombination"/>
    <property type="evidence" value="ECO:0007669"/>
    <property type="project" value="UniProtKB-KW"/>
</dbReference>
<dbReference type="GO" id="GO:0015074">
    <property type="term" value="P:DNA integration"/>
    <property type="evidence" value="ECO:0007669"/>
    <property type="project" value="InterPro"/>
</dbReference>
<proteinExistence type="predicted"/>
<reference evidence="2 3" key="1">
    <citation type="submission" date="2016-02" db="EMBL/GenBank/DDBJ databases">
        <title>Genome analysis of coral dinoflagellate symbionts highlights evolutionary adaptations to a symbiotic lifestyle.</title>
        <authorList>
            <person name="Aranda M."/>
            <person name="Li Y."/>
            <person name="Liew Y.J."/>
            <person name="Baumgarten S."/>
            <person name="Simakov O."/>
            <person name="Wilson M."/>
            <person name="Piel J."/>
            <person name="Ashoor H."/>
            <person name="Bougouffa S."/>
            <person name="Bajic V.B."/>
            <person name="Ryu T."/>
            <person name="Ravasi T."/>
            <person name="Bayer T."/>
            <person name="Micklem G."/>
            <person name="Kim H."/>
            <person name="Bhak J."/>
            <person name="Lajeunesse T.C."/>
            <person name="Voolstra C.R."/>
        </authorList>
    </citation>
    <scope>NUCLEOTIDE SEQUENCE [LARGE SCALE GENOMIC DNA]</scope>
    <source>
        <strain evidence="2 3">CCMP2467</strain>
    </source>
</reference>
<dbReference type="EMBL" id="LSRX01000157">
    <property type="protein sequence ID" value="OLQ06572.1"/>
    <property type="molecule type" value="Genomic_DNA"/>
</dbReference>
<dbReference type="SUPFAM" id="SSF56349">
    <property type="entry name" value="DNA breaking-rejoining enzymes"/>
    <property type="match status" value="1"/>
</dbReference>
<gene>
    <name evidence="2" type="ORF">AK812_SmicGene10106</name>
</gene>
<keyword evidence="3" id="KW-1185">Reference proteome</keyword>
<comment type="caution">
    <text evidence="2">The sequence shown here is derived from an EMBL/GenBank/DDBJ whole genome shotgun (WGS) entry which is preliminary data.</text>
</comment>
<sequence length="2489" mass="270114">MKGVGEAQLLCGEFDASSDAGWQVMSDGGLDFSNMCKREKCIFTPLGPSCPVSIHKGFARQPMTVLDSEQKLSTALGFCSLFGGAQGYRPQLVLPDFTDAPPAVCYCVLKRPGGFLLVVPGASLPSGLLQEAANEGFVGLVGPYTTATAPAVELAENGDWLGVYPPRNIEYLLIDFADAASAALEPLEEGFAECTPFLEEAPMLFPLATAVATYALTWTAQVEGERGAGYVTAEELIPGTEPPLLERRPKAEPKRRPTVAALAVQQESIMEALAALSTQVQQLAKAGSPTEARPPIVPAAGSLAPPANAPRQLLAAPVSATVVPQHAPPKRLASLLGAPPKAVAPKSPDLPVLDEGAGALVPGDLDGEPIDEGGPLASALLAQSRALTSLVSQMAGSGDPLNDLATGSSSSISVKGSAARMKLQRELHNRSGSFFLKVQEAALRRMEPTANLAMLEDDVRNKPILTRYLERYGGFRDQRTWGLIQWQLAQVFDLLGSDQVEGAKDVLAMALVMIDQTVIDGGRPDLGWILSLQEDPPAQLFSAPQHTTGSIRPCSHLTDPKWLAVALSYVKEMETLSSKRSEMAKAPAGKEGPESLRPYREADPERLKISGDGSWPLVDFLGPELKMPYKEPKILRSIPPNDLPFPDALGEDRARSLGILKLWDARGLLFLAFEPKQPRELTRVFAAYKNETSDRQIGDRRGANGLEGRVVGPSTTLPPGQLLTALTVPRGSRLIGASTDRADFYHQSMISSARAESNAIGPRFKIKDLEGTATLAAARAAATHALQEGGEDGRLAIKAAGLCSADVPPSLLFDSATPVFGAFRSLYQGDHIGVEFSTEAHAALLQGADLLSSRNRLLARHPPARTGPWEALVIDDYFVLSVEDKTCAASQAESTRRVLRAKARYEQARVQGSDHKDVLGSDCITAAGAQIDSSPLALESGGVFVSAPTGKLLALAVISLKTSALPAVSEELASNLAGSWIAVLMFRRCLFSALDGFFALGKSGPSPASGSLLRPLSRKVAQELVLLATLVPVMSSNVSAGFHHTLFCSDASTKKGAFCCLGQREEVVAAVWLSADRKGHYTRLDPTSPAADVASSDELDQEPAPEGISKPLAFDFDVLCLLGGSDCIARACKDKGLRVSPVLDLRYSSEYDVTGRDLAEWAIHLIWSGRARSLVAVLPSGHLSGVQPANRRHLKGRKKTRDRLAERILGLLKIAVRARCPALVLYSAGSGFLSLPAASGLLKSEGVTLLPPAPAVDCCEEGPVTFPGVLFSSTPLPAEFMRSRQVPGAALSGLAQCLWQLLGAKSKEEQQRPGLENLVVNDLLFSGAWCHGLAWRWDRPRHINALETEAAVAVLRHLVRGGETCRPVVILDSACARGALAKGRSSTRLLRPSLRRAAALSVGGGIYPAYVFGPTRLNVADDPSRDVQIRPPASHSVLHGLSEETVVRLCGLAGSSKVKAGWLRLSLLVSAPEDRQQLVQAVVDLPFRACPPSPPASLFGCALPGDHPAEVYSRAMLASQRFELFVLGELLNLLPQAGKKRFGLEGEEKFWTTGLYSQGPFRGVRKASLKFPWSTQLACRVVRQAAPEHCFTSVALLQDVRSAPHKDKNNAPGVPSLVCALSHFEGGQIWIEGGQEDTPETFDGVQKYGELLDPRTAPVYLDGHRTHLTCEWKGTRQIAVAFCIRDAEGVPTPAWEVVRKLGFHLPRRRSRPPRARSSFHGLDFDATLGYPGMRLTELELRGGTDLQSLLERKPFDAEEVAEALVRYGRDLYGSGRPYWHFAETINAVTSAKPILRRQVQAAWDLSFAWLAEEPYNHHTAIPPPVLIAVLTACLLWGWTREAGCFALAFGGIMRIGEVLKTSRKLLVLPEDVAYSQSFVLVRIEEPKTRGRCAKHQAAKIEAEDLVQVIILAFSPLHPLEMLWPMSPQTLRKRFDVLLKRVGASPPPVNVRALDLGSFRPGGATYMLQQTEDSELCRCRGRWASARVMEIYLQEIAAATFLPLLPKIQKDRIFVFAAGFVSVLEQASLHKKRLASVAIFQTRESESSGLYDAALSLNTEFIIMLDREPDNTLHGPVKRIPQDDAGGVHVPKRSFRLAEHVEKLAQAPGFQWSAESMQAGLCGGWRVGIWEEVAQMDKDKVTSRVARCHWLDLEMLPFDTTDEDLFAPAPAEYTVPNSNCQLCYNLVPSRAEEQALRIAVPLQVGDPSFAQRGQGNGDDPCMPQQALPNSVHDSKYGFYLHVYADPAAVIFQVRQLRKHFPASPIYASSLNALPGSYMMNSSCIPCYFSEQALQQSLGLEKMQLPSSFQAEDEVWPTKQPLLTSAAYPQVRTAFETILKYQTARKAKADPKTLVCELLKTWLREHAADTAPAPQEVEAYRNFCSKLMVQKDRNGMANCMVAPAVGANPWGWKQSRWLSLSGTNFSIPEAIYSLNSLGDLNRYSKPVALLKHKADKDVAKEMQEAASKVMFARGLQTDQSRCFLATMQNEM</sequence>
<dbReference type="OrthoDB" id="446655at2759"/>